<name>A0A4Q8M8L6_9GAMM</name>
<gene>
    <name evidence="1" type="ORF">EA655_05695</name>
</gene>
<evidence type="ECO:0000313" key="2">
    <source>
        <dbReference type="Proteomes" id="UP000294164"/>
    </source>
</evidence>
<sequence>MNRSVIVHGPQGCGKTRNAVALARHFGLSQILDDQDPYRLPVGVSVGCLILTNHHLGTVREHAHCDVVAYAAAARAAGVNNHLN</sequence>
<organism evidence="1 2">
    <name type="scientific">Pseudoxanthomonas winnipegensis</name>
    <dbReference type="NCBI Taxonomy" id="2480810"/>
    <lineage>
        <taxon>Bacteria</taxon>
        <taxon>Pseudomonadati</taxon>
        <taxon>Pseudomonadota</taxon>
        <taxon>Gammaproteobacteria</taxon>
        <taxon>Lysobacterales</taxon>
        <taxon>Lysobacteraceae</taxon>
        <taxon>Pseudoxanthomonas</taxon>
    </lineage>
</organism>
<evidence type="ECO:0000313" key="1">
    <source>
        <dbReference type="EMBL" id="TAA45677.1"/>
    </source>
</evidence>
<dbReference type="EMBL" id="SHMG01000002">
    <property type="protein sequence ID" value="TAA45677.1"/>
    <property type="molecule type" value="Genomic_DNA"/>
</dbReference>
<reference evidence="1 2" key="1">
    <citation type="submission" date="2019-02" db="EMBL/GenBank/DDBJ databases">
        <title>WGS of Pseudoxanthomonas species novum from clinical isolates.</title>
        <authorList>
            <person name="Bernier A.-M."/>
            <person name="Bernard K."/>
            <person name="Vachon A."/>
        </authorList>
    </citation>
    <scope>NUCLEOTIDE SEQUENCE [LARGE SCALE GENOMIC DNA]</scope>
    <source>
        <strain evidence="1 2">NML130969</strain>
    </source>
</reference>
<dbReference type="AlphaFoldDB" id="A0A4Q8M8L6"/>
<accession>A0A4Q8M8L6</accession>
<dbReference type="InterPro" id="IPR000318">
    <property type="entry name" value="Nase_comp1_CS"/>
</dbReference>
<dbReference type="OrthoDB" id="7032518at2"/>
<proteinExistence type="predicted"/>
<dbReference type="SUPFAM" id="SSF52540">
    <property type="entry name" value="P-loop containing nucleoside triphosphate hydrolases"/>
    <property type="match status" value="1"/>
</dbReference>
<dbReference type="GO" id="GO:0016163">
    <property type="term" value="F:nitrogenase activity"/>
    <property type="evidence" value="ECO:0007669"/>
    <property type="project" value="InterPro"/>
</dbReference>
<protein>
    <recommendedName>
        <fullName evidence="3">ATPase AAA-type core domain-containing protein</fullName>
    </recommendedName>
</protein>
<dbReference type="RefSeq" id="WP_130533769.1">
    <property type="nucleotide sequence ID" value="NZ_SHMG01000002.1"/>
</dbReference>
<evidence type="ECO:0008006" key="3">
    <source>
        <dbReference type="Google" id="ProtNLM"/>
    </source>
</evidence>
<comment type="caution">
    <text evidence="1">The sequence shown here is derived from an EMBL/GenBank/DDBJ whole genome shotgun (WGS) entry which is preliminary data.</text>
</comment>
<dbReference type="Proteomes" id="UP000294164">
    <property type="component" value="Unassembled WGS sequence"/>
</dbReference>
<dbReference type="InterPro" id="IPR027417">
    <property type="entry name" value="P-loop_NTPase"/>
</dbReference>
<dbReference type="PROSITE" id="PS00699">
    <property type="entry name" value="NITROGENASE_1_1"/>
    <property type="match status" value="1"/>
</dbReference>